<evidence type="ECO:0000313" key="2">
    <source>
        <dbReference type="Proteomes" id="UP000278632"/>
    </source>
</evidence>
<sequence>MGYVAVRGGGKAIEESLKLLELERVGSSAAWGTDQIEGMFPELVDQVMGEASLYAPRLAALALKQAQGSPDEAVFLLRAFRSTLERPYISRPIDTSRMRANRRVSAAFKDVPGGQILGATRDYSHRLLAFDLEVEDEEALAEKRAALLRHFDEDACAAAAASAVDDASSAALPRVLDYLRGEGLVEPVRRDDTPPIDATMVPLTFPAPRSVRLQTLARGMTQAVEALGYAAIRGFGPAHPTVGELRRGAVAVSVDHPLEAGGAEDAYYLGSVPVTEVESVFMSHEDEAANRSAGLSLAVGYGCVIGRAETKAIAMSVLDRCLELGDARYPTEDEEFVLYHVDGVEATGFISHLKLPHYVTFQSKLSSVRGTREEGKEPADAAAL</sequence>
<dbReference type="EMBL" id="QICD01000026">
    <property type="protein sequence ID" value="RNL40536.1"/>
    <property type="molecule type" value="Genomic_DNA"/>
</dbReference>
<keyword evidence="2" id="KW-1185">Reference proteome</keyword>
<keyword evidence="1" id="KW-0456">Lyase</keyword>
<accession>A0A3N0B1S7</accession>
<gene>
    <name evidence="1" type="ORF">DMP08_10125</name>
</gene>
<dbReference type="GO" id="GO:0019634">
    <property type="term" value="P:organic phosphonate metabolic process"/>
    <property type="evidence" value="ECO:0007669"/>
    <property type="project" value="InterPro"/>
</dbReference>
<reference evidence="2" key="1">
    <citation type="submission" date="2018-05" db="EMBL/GenBank/DDBJ databases">
        <title>Genome Sequencing of selected type strains of the family Eggerthellaceae.</title>
        <authorList>
            <person name="Danylec N."/>
            <person name="Stoll D.A."/>
            <person name="Doetsch A."/>
            <person name="Huch M."/>
        </authorList>
    </citation>
    <scope>NUCLEOTIDE SEQUENCE [LARGE SCALE GENOMIC DNA]</scope>
    <source>
        <strain evidence="2">DSM 16106</strain>
    </source>
</reference>
<organism evidence="1 2">
    <name type="scientific">Paraeggerthella hongkongensis</name>
    <dbReference type="NCBI Taxonomy" id="230658"/>
    <lineage>
        <taxon>Bacteria</taxon>
        <taxon>Bacillati</taxon>
        <taxon>Actinomycetota</taxon>
        <taxon>Coriobacteriia</taxon>
        <taxon>Eggerthellales</taxon>
        <taxon>Eggerthellaceae</taxon>
        <taxon>Paraeggerthella</taxon>
    </lineage>
</organism>
<dbReference type="PIRSF" id="PIRSF007313">
    <property type="entry name" value="PhnI"/>
    <property type="match status" value="1"/>
</dbReference>
<protein>
    <submittedName>
        <fullName evidence="1">Carbon-phosphorus lyase</fullName>
    </submittedName>
</protein>
<dbReference type="RefSeq" id="WP_123192772.1">
    <property type="nucleotide sequence ID" value="NZ_QICD01000026.1"/>
</dbReference>
<name>A0A3N0B1S7_9ACTN</name>
<dbReference type="Proteomes" id="UP000278632">
    <property type="component" value="Unassembled WGS sequence"/>
</dbReference>
<evidence type="ECO:0000313" key="1">
    <source>
        <dbReference type="EMBL" id="RNL40536.1"/>
    </source>
</evidence>
<dbReference type="Pfam" id="PF05861">
    <property type="entry name" value="PhnI"/>
    <property type="match status" value="1"/>
</dbReference>
<dbReference type="OrthoDB" id="9790536at2"/>
<dbReference type="InterPro" id="IPR008773">
    <property type="entry name" value="PhnI"/>
</dbReference>
<dbReference type="AlphaFoldDB" id="A0A3N0B1S7"/>
<dbReference type="GO" id="GO:0016829">
    <property type="term" value="F:lyase activity"/>
    <property type="evidence" value="ECO:0007669"/>
    <property type="project" value="UniProtKB-KW"/>
</dbReference>
<proteinExistence type="predicted"/>
<comment type="caution">
    <text evidence="1">The sequence shown here is derived from an EMBL/GenBank/DDBJ whole genome shotgun (WGS) entry which is preliminary data.</text>
</comment>